<dbReference type="OrthoDB" id="9182108at2"/>
<dbReference type="RefSeq" id="WP_145267836.1">
    <property type="nucleotide sequence ID" value="NZ_CP036426.1"/>
</dbReference>
<evidence type="ECO:0000313" key="1">
    <source>
        <dbReference type="EMBL" id="QDV33469.1"/>
    </source>
</evidence>
<name>A0A518GXZ6_9BACT</name>
<organism evidence="1 2">
    <name type="scientific">Tautonia plasticadhaerens</name>
    <dbReference type="NCBI Taxonomy" id="2527974"/>
    <lineage>
        <taxon>Bacteria</taxon>
        <taxon>Pseudomonadati</taxon>
        <taxon>Planctomycetota</taxon>
        <taxon>Planctomycetia</taxon>
        <taxon>Isosphaerales</taxon>
        <taxon>Isosphaeraceae</taxon>
        <taxon>Tautonia</taxon>
    </lineage>
</organism>
<proteinExistence type="predicted"/>
<evidence type="ECO:0000313" key="2">
    <source>
        <dbReference type="Proteomes" id="UP000317835"/>
    </source>
</evidence>
<dbReference type="Proteomes" id="UP000317835">
    <property type="component" value="Chromosome"/>
</dbReference>
<dbReference type="KEGG" id="tpla:ElP_13410"/>
<gene>
    <name evidence="1" type="ORF">ElP_13410</name>
</gene>
<dbReference type="EMBL" id="CP036426">
    <property type="protein sequence ID" value="QDV33469.1"/>
    <property type="molecule type" value="Genomic_DNA"/>
</dbReference>
<sequence length="79" mass="8910">MDDAIARRDALIRSAARRLTGYQRRLFQAEVATELCVGNAHQAGRRFGWGRDTVATGLNEQRSGLRCREDFADRATPFL</sequence>
<keyword evidence="2" id="KW-1185">Reference proteome</keyword>
<dbReference type="AlphaFoldDB" id="A0A518GXZ6"/>
<protein>
    <submittedName>
        <fullName evidence="1">Uncharacterized protein</fullName>
    </submittedName>
</protein>
<reference evidence="1 2" key="1">
    <citation type="submission" date="2019-02" db="EMBL/GenBank/DDBJ databases">
        <title>Deep-cultivation of Planctomycetes and their phenomic and genomic characterization uncovers novel biology.</title>
        <authorList>
            <person name="Wiegand S."/>
            <person name="Jogler M."/>
            <person name="Boedeker C."/>
            <person name="Pinto D."/>
            <person name="Vollmers J."/>
            <person name="Rivas-Marin E."/>
            <person name="Kohn T."/>
            <person name="Peeters S.H."/>
            <person name="Heuer A."/>
            <person name="Rast P."/>
            <person name="Oberbeckmann S."/>
            <person name="Bunk B."/>
            <person name="Jeske O."/>
            <person name="Meyerdierks A."/>
            <person name="Storesund J.E."/>
            <person name="Kallscheuer N."/>
            <person name="Luecker S."/>
            <person name="Lage O.M."/>
            <person name="Pohl T."/>
            <person name="Merkel B.J."/>
            <person name="Hornburger P."/>
            <person name="Mueller R.-W."/>
            <person name="Bruemmer F."/>
            <person name="Labrenz M."/>
            <person name="Spormann A.M."/>
            <person name="Op den Camp H."/>
            <person name="Overmann J."/>
            <person name="Amann R."/>
            <person name="Jetten M.S.M."/>
            <person name="Mascher T."/>
            <person name="Medema M.H."/>
            <person name="Devos D.P."/>
            <person name="Kaster A.-K."/>
            <person name="Ovreas L."/>
            <person name="Rohde M."/>
            <person name="Galperin M.Y."/>
            <person name="Jogler C."/>
        </authorList>
    </citation>
    <scope>NUCLEOTIDE SEQUENCE [LARGE SCALE GENOMIC DNA]</scope>
    <source>
        <strain evidence="1 2">ElP</strain>
    </source>
</reference>
<accession>A0A518GXZ6</accession>